<reference evidence="9" key="1">
    <citation type="submission" date="2021-11" db="EMBL/GenBank/DDBJ databases">
        <title>Purpureocillium_takamizusanense_genome.</title>
        <authorList>
            <person name="Nguyen N.-H."/>
        </authorList>
    </citation>
    <scope>NUCLEOTIDE SEQUENCE</scope>
    <source>
        <strain evidence="9">PT3</strain>
    </source>
</reference>
<dbReference type="OrthoDB" id="422427at2759"/>
<dbReference type="EMBL" id="CP086355">
    <property type="protein sequence ID" value="UNI16320.1"/>
    <property type="molecule type" value="Genomic_DNA"/>
</dbReference>
<feature type="compositionally biased region" description="Basic and acidic residues" evidence="7">
    <location>
        <begin position="450"/>
        <end position="460"/>
    </location>
</feature>
<keyword evidence="6" id="KW-0539">Nucleus</keyword>
<evidence type="ECO:0000256" key="1">
    <source>
        <dbReference type="ARBA" id="ARBA00004123"/>
    </source>
</evidence>
<dbReference type="SUPFAM" id="SSF46785">
    <property type="entry name" value="Winged helix' DNA-binding domain"/>
    <property type="match status" value="1"/>
</dbReference>
<comment type="subcellular location">
    <subcellularLocation>
        <location evidence="2">Cytoplasm</location>
    </subcellularLocation>
    <subcellularLocation>
        <location evidence="1">Nucleus</location>
    </subcellularLocation>
</comment>
<evidence type="ECO:0000256" key="4">
    <source>
        <dbReference type="ARBA" id="ARBA00022490"/>
    </source>
</evidence>
<evidence type="ECO:0000256" key="7">
    <source>
        <dbReference type="SAM" id="MobiDB-lite"/>
    </source>
</evidence>
<gene>
    <name evidence="9" type="ORF">JDV02_002759</name>
</gene>
<sequence length="474" mass="52841">MAAPESVLAFVAKANSDGGVIVKEQPKLDLDLYIQNYTGRTRFERLLFIGKTCVPLCVEALKAAIREAKNGSDVSRYKEAWECMRWAAPHEPEAQRDEAWIDRTEAANKTETARLEAELKVYKNNLIKESIRMGNEDLGQHFEKIGRLEAASDYYSRMRQDVSTTRHIIDCGQRLANVSLERKDWPMVLTNISKVTSLPGSNLDPATDLDAFAYTQTVSGLAWLGMGNYTEAAARFINVPSEVLTKPSIISNLATPSDIVTYGSLTALASLDRYHLQKNCLNCPMFRPLFEAEPHLRKAISHFVNGRYSSCLSTLESARTEYLLDIHLHKHIPALFALIRSKCITQYLVPFSCATIQSLDAAFGKPGQSIEPELVEMIRSGKLNARIDSKEKLVISIRPDARAQMQADALKSAHAYDREAKERLRRISLVSAGLEVVPGKRQHETMPGLAHDESWYEEGRSLASSSAGPVESRG</sequence>
<feature type="domain" description="PCI" evidence="8">
    <location>
        <begin position="228"/>
        <end position="401"/>
    </location>
</feature>
<dbReference type="InterPro" id="IPR036390">
    <property type="entry name" value="WH_DNA-bd_sf"/>
</dbReference>
<evidence type="ECO:0000256" key="5">
    <source>
        <dbReference type="ARBA" id="ARBA00022790"/>
    </source>
</evidence>
<evidence type="ECO:0000313" key="9">
    <source>
        <dbReference type="EMBL" id="UNI16320.1"/>
    </source>
</evidence>
<dbReference type="AlphaFoldDB" id="A0A9Q8QB03"/>
<dbReference type="Pfam" id="PF10602">
    <property type="entry name" value="RPN7"/>
    <property type="match status" value="1"/>
</dbReference>
<dbReference type="GO" id="GO:0005737">
    <property type="term" value="C:cytoplasm"/>
    <property type="evidence" value="ECO:0007669"/>
    <property type="project" value="UniProtKB-SubCell"/>
</dbReference>
<dbReference type="PROSITE" id="PS50250">
    <property type="entry name" value="PCI"/>
    <property type="match status" value="1"/>
</dbReference>
<evidence type="ECO:0000256" key="6">
    <source>
        <dbReference type="ARBA" id="ARBA00023242"/>
    </source>
</evidence>
<dbReference type="KEGG" id="ptkz:JDV02_002759"/>
<evidence type="ECO:0000256" key="2">
    <source>
        <dbReference type="ARBA" id="ARBA00004496"/>
    </source>
</evidence>
<dbReference type="SMART" id="SM00088">
    <property type="entry name" value="PINT"/>
    <property type="match status" value="1"/>
</dbReference>
<dbReference type="PANTHER" id="PTHR14145">
    <property type="entry name" value="26S PROTESOME SUBUNIT 6"/>
    <property type="match status" value="1"/>
</dbReference>
<name>A0A9Q8QB03_9HYPO</name>
<organism evidence="9 10">
    <name type="scientific">Purpureocillium takamizusanense</name>
    <dbReference type="NCBI Taxonomy" id="2060973"/>
    <lineage>
        <taxon>Eukaryota</taxon>
        <taxon>Fungi</taxon>
        <taxon>Dikarya</taxon>
        <taxon>Ascomycota</taxon>
        <taxon>Pezizomycotina</taxon>
        <taxon>Sordariomycetes</taxon>
        <taxon>Hypocreomycetidae</taxon>
        <taxon>Hypocreales</taxon>
        <taxon>Ophiocordycipitaceae</taxon>
        <taxon>Purpureocillium</taxon>
    </lineage>
</organism>
<feature type="region of interest" description="Disordered" evidence="7">
    <location>
        <begin position="441"/>
        <end position="474"/>
    </location>
</feature>
<dbReference type="Proteomes" id="UP000829364">
    <property type="component" value="Chromosome 2"/>
</dbReference>
<comment type="similarity">
    <text evidence="3">Belongs to the CSN1 family.</text>
</comment>
<dbReference type="RefSeq" id="XP_047839801.1">
    <property type="nucleotide sequence ID" value="XM_047983829.1"/>
</dbReference>
<protein>
    <recommendedName>
        <fullName evidence="8">PCI domain-containing protein</fullName>
    </recommendedName>
</protein>
<dbReference type="GeneID" id="72064719"/>
<dbReference type="GO" id="GO:0008180">
    <property type="term" value="C:COP9 signalosome"/>
    <property type="evidence" value="ECO:0007669"/>
    <property type="project" value="UniProtKB-KW"/>
</dbReference>
<dbReference type="InterPro" id="IPR019585">
    <property type="entry name" value="Rpn7/CSN1"/>
</dbReference>
<keyword evidence="4" id="KW-0963">Cytoplasm</keyword>
<dbReference type="Gene3D" id="1.25.40.570">
    <property type="match status" value="1"/>
</dbReference>
<evidence type="ECO:0000313" key="10">
    <source>
        <dbReference type="Proteomes" id="UP000829364"/>
    </source>
</evidence>
<dbReference type="PANTHER" id="PTHR14145:SF2">
    <property type="entry name" value="COP9 SIGNALOSOME COMPLEX SUBUNIT 1"/>
    <property type="match status" value="1"/>
</dbReference>
<keyword evidence="5" id="KW-0736">Signalosome</keyword>
<keyword evidence="10" id="KW-1185">Reference proteome</keyword>
<dbReference type="Pfam" id="PF01399">
    <property type="entry name" value="PCI"/>
    <property type="match status" value="1"/>
</dbReference>
<accession>A0A9Q8QB03</accession>
<dbReference type="InterPro" id="IPR000717">
    <property type="entry name" value="PCI_dom"/>
</dbReference>
<evidence type="ECO:0000256" key="3">
    <source>
        <dbReference type="ARBA" id="ARBA00008793"/>
    </source>
</evidence>
<evidence type="ECO:0000259" key="8">
    <source>
        <dbReference type="PROSITE" id="PS50250"/>
    </source>
</evidence>
<proteinExistence type="inferred from homology"/>
<dbReference type="InterPro" id="IPR045135">
    <property type="entry name" value="Rpn7_N"/>
</dbReference>